<proteinExistence type="predicted"/>
<protein>
    <recommendedName>
        <fullName evidence="2">4-oxalocrotonate tautomerase-like domain-containing protein</fullName>
    </recommendedName>
</protein>
<dbReference type="InterPro" id="IPR014347">
    <property type="entry name" value="Tautomerase/MIF_sf"/>
</dbReference>
<feature type="domain" description="4-oxalocrotonate tautomerase-like" evidence="2">
    <location>
        <begin position="74"/>
        <end position="126"/>
    </location>
</feature>
<name>A0ABN7HYH4_9BURK</name>
<sequence length="184" mass="20363">MPMIDALWPEDALTPEAEAVLINELTDILIKAEGYDPANPIARAVTVLHLHRPAAIYVGGERTQAQRYRIIPSAPEGQYTDESRRALVKAVTEAVSRAENRPFDEVAPRVWVFPTEIPDGTWGSRGAIYTLPDIHALLAGEAERVEGEERLARRRREKARITFEAALDAVSAGMANKPQLERSA</sequence>
<keyword evidence="4" id="KW-1185">Reference proteome</keyword>
<gene>
    <name evidence="3" type="ORF">LMG27952_04163</name>
</gene>
<comment type="caution">
    <text evidence="3">The sequence shown here is derived from an EMBL/GenBank/DDBJ whole genome shotgun (WGS) entry which is preliminary data.</text>
</comment>
<dbReference type="Pfam" id="PF01361">
    <property type="entry name" value="Tautomerase"/>
    <property type="match status" value="1"/>
</dbReference>
<keyword evidence="1" id="KW-0413">Isomerase</keyword>
<evidence type="ECO:0000259" key="2">
    <source>
        <dbReference type="Pfam" id="PF01361"/>
    </source>
</evidence>
<dbReference type="InterPro" id="IPR004370">
    <property type="entry name" value="4-OT-like_dom"/>
</dbReference>
<evidence type="ECO:0000313" key="4">
    <source>
        <dbReference type="Proteomes" id="UP000656319"/>
    </source>
</evidence>
<dbReference type="Proteomes" id="UP000656319">
    <property type="component" value="Unassembled WGS sequence"/>
</dbReference>
<dbReference type="EMBL" id="CAJHCQ010000011">
    <property type="protein sequence ID" value="CAD6544610.1"/>
    <property type="molecule type" value="Genomic_DNA"/>
</dbReference>
<dbReference type="RefSeq" id="WP_201697796.1">
    <property type="nucleotide sequence ID" value="NZ_CAJHCQ010000011.1"/>
</dbReference>
<reference evidence="3 4" key="1">
    <citation type="submission" date="2020-10" db="EMBL/GenBank/DDBJ databases">
        <authorList>
            <person name="Peeters C."/>
        </authorList>
    </citation>
    <scope>NUCLEOTIDE SEQUENCE [LARGE SCALE GENOMIC DNA]</scope>
    <source>
        <strain evidence="3 4">LMG 27952</strain>
    </source>
</reference>
<accession>A0ABN7HYH4</accession>
<evidence type="ECO:0000256" key="1">
    <source>
        <dbReference type="ARBA" id="ARBA00023235"/>
    </source>
</evidence>
<evidence type="ECO:0000313" key="3">
    <source>
        <dbReference type="EMBL" id="CAD6544610.1"/>
    </source>
</evidence>
<organism evidence="3 4">
    <name type="scientific">Paraburkholderia hiiakae</name>
    <dbReference type="NCBI Taxonomy" id="1081782"/>
    <lineage>
        <taxon>Bacteria</taxon>
        <taxon>Pseudomonadati</taxon>
        <taxon>Pseudomonadota</taxon>
        <taxon>Betaproteobacteria</taxon>
        <taxon>Burkholderiales</taxon>
        <taxon>Burkholderiaceae</taxon>
        <taxon>Paraburkholderia</taxon>
    </lineage>
</organism>
<dbReference type="Gene3D" id="3.30.429.10">
    <property type="entry name" value="Macrophage Migration Inhibitory Factor"/>
    <property type="match status" value="1"/>
</dbReference>
<dbReference type="SUPFAM" id="SSF55331">
    <property type="entry name" value="Tautomerase/MIF"/>
    <property type="match status" value="1"/>
</dbReference>